<dbReference type="PATRIC" id="fig|1202534.3.peg.2840"/>
<comment type="caution">
    <text evidence="6">The sequence shown here is derived from an EMBL/GenBank/DDBJ whole genome shotgun (WGS) entry which is preliminary data.</text>
</comment>
<name>R9BVM3_9CLOT</name>
<evidence type="ECO:0000256" key="5">
    <source>
        <dbReference type="ARBA" id="ARBA00023288"/>
    </source>
</evidence>
<reference evidence="6 7" key="1">
    <citation type="submission" date="2013-03" db="EMBL/GenBank/DDBJ databases">
        <title>Whole genome shotgun sequencing of Clostridium sartagoforme AAU1.</title>
        <authorList>
            <person name="Joshi C.G."/>
            <person name="Duggirala S.M."/>
            <person name="Nathani N.M."/>
            <person name="Bhatt V.D."/>
            <person name="Patel A.K."/>
            <person name="Pandya P.R."/>
            <person name="KaPatel J.A."/>
        </authorList>
    </citation>
    <scope>NUCLEOTIDE SEQUENCE [LARGE SCALE GENOMIC DNA]</scope>
    <source>
        <strain evidence="6 7">AAU1</strain>
    </source>
</reference>
<dbReference type="InterPro" id="IPR006059">
    <property type="entry name" value="SBP"/>
</dbReference>
<sequence length="435" mass="50495">MRKNTKIKTIAILGIFGICATVVLLNNITKDDNIIIDEENTISKDLEGTISFVSNRTDKSEELNLLIEEFEELHPKVKVDLELIGNPEEILQRKATVQDLPDVTLVPASIKTSEYYKYFLKIDDLGFDGSNTYNNGLGLDDKGDMYGLMTSLNWYGIIYNKEIFKELNIDALPTTKEEFFEMCEIIDENGITPIALNYRDSWRIKPWLEIVPYLFDEYLEDKVIKNNMDILDENSGMFKSLEFIRSIVQNGYCEEDLLNYQWNKAKTDIRDGKVAMLFLSSDFKYQLNDIGMEMEKIGMFPFPGSDSIKVFGDYKMAISKDTKHPDVAKEFLKFLFEDSRYANAVNIVSSLKDNEKSKEFFKEIEEFNLPIITNDGTLESKYYDNENIHSKYDTLRRTVGLDYPFVQRYVIEDNTKDIIDEINKKWNELEGEIVD</sequence>
<dbReference type="RefSeq" id="WP_016208160.1">
    <property type="nucleotide sequence ID" value="NZ_ASRV01000165.1"/>
</dbReference>
<dbReference type="PANTHER" id="PTHR43649">
    <property type="entry name" value="ARABINOSE-BINDING PROTEIN-RELATED"/>
    <property type="match status" value="1"/>
</dbReference>
<keyword evidence="1" id="KW-1003">Cell membrane</keyword>
<dbReference type="OrthoDB" id="42940at2"/>
<gene>
    <name evidence="6" type="ORF">A500_14368</name>
</gene>
<dbReference type="InterPro" id="IPR050490">
    <property type="entry name" value="Bact_solute-bd_prot1"/>
</dbReference>
<organism evidence="6 7">
    <name type="scientific">Clostridium sartagoforme AAU1</name>
    <dbReference type="NCBI Taxonomy" id="1202534"/>
    <lineage>
        <taxon>Bacteria</taxon>
        <taxon>Bacillati</taxon>
        <taxon>Bacillota</taxon>
        <taxon>Clostridia</taxon>
        <taxon>Eubacteriales</taxon>
        <taxon>Clostridiaceae</taxon>
        <taxon>Clostridium</taxon>
    </lineage>
</organism>
<protein>
    <submittedName>
        <fullName evidence="6">Extracellular solute-binding protein</fullName>
    </submittedName>
</protein>
<keyword evidence="4" id="KW-0564">Palmitate</keyword>
<evidence type="ECO:0000256" key="1">
    <source>
        <dbReference type="ARBA" id="ARBA00022475"/>
    </source>
</evidence>
<evidence type="ECO:0000313" key="7">
    <source>
        <dbReference type="Proteomes" id="UP000013988"/>
    </source>
</evidence>
<proteinExistence type="predicted"/>
<dbReference type="SUPFAM" id="SSF53850">
    <property type="entry name" value="Periplasmic binding protein-like II"/>
    <property type="match status" value="1"/>
</dbReference>
<dbReference type="Gene3D" id="3.40.190.10">
    <property type="entry name" value="Periplasmic binding protein-like II"/>
    <property type="match status" value="2"/>
</dbReference>
<evidence type="ECO:0000313" key="6">
    <source>
        <dbReference type="EMBL" id="EOR21098.1"/>
    </source>
</evidence>
<dbReference type="PANTHER" id="PTHR43649:SF33">
    <property type="entry name" value="POLYGALACTURONAN_RHAMNOGALACTURONAN-BINDING PROTEIN YTCQ"/>
    <property type="match status" value="1"/>
</dbReference>
<dbReference type="Pfam" id="PF01547">
    <property type="entry name" value="SBP_bac_1"/>
    <property type="match status" value="1"/>
</dbReference>
<evidence type="ECO:0000256" key="4">
    <source>
        <dbReference type="ARBA" id="ARBA00023139"/>
    </source>
</evidence>
<keyword evidence="7" id="KW-1185">Reference proteome</keyword>
<keyword evidence="5" id="KW-0449">Lipoprotein</keyword>
<accession>R9BVM3</accession>
<evidence type="ECO:0000256" key="2">
    <source>
        <dbReference type="ARBA" id="ARBA00022729"/>
    </source>
</evidence>
<dbReference type="Proteomes" id="UP000013988">
    <property type="component" value="Unassembled WGS sequence"/>
</dbReference>
<dbReference type="EMBL" id="ASRV01000165">
    <property type="protein sequence ID" value="EOR21098.1"/>
    <property type="molecule type" value="Genomic_DNA"/>
</dbReference>
<evidence type="ECO:0000256" key="3">
    <source>
        <dbReference type="ARBA" id="ARBA00023136"/>
    </source>
</evidence>
<keyword evidence="3" id="KW-0472">Membrane</keyword>
<keyword evidence="2" id="KW-0732">Signal</keyword>
<dbReference type="AlphaFoldDB" id="R9BVM3"/>